<keyword evidence="2" id="KW-1185">Reference proteome</keyword>
<organism evidence="1 2">
    <name type="scientific">Tissierella simiarum</name>
    <dbReference type="NCBI Taxonomy" id="2841534"/>
    <lineage>
        <taxon>Bacteria</taxon>
        <taxon>Bacillati</taxon>
        <taxon>Bacillota</taxon>
        <taxon>Tissierellia</taxon>
        <taxon>Tissierellales</taxon>
        <taxon>Tissierellaceae</taxon>
        <taxon>Tissierella</taxon>
    </lineage>
</organism>
<name>A0ABS6EB92_9FIRM</name>
<evidence type="ECO:0000313" key="1">
    <source>
        <dbReference type="EMBL" id="MBU5439464.1"/>
    </source>
</evidence>
<accession>A0ABS6EB92</accession>
<dbReference type="RefSeq" id="WP_216521171.1">
    <property type="nucleotide sequence ID" value="NZ_JAHLPM010000015.1"/>
</dbReference>
<comment type="caution">
    <text evidence="1">The sequence shown here is derived from an EMBL/GenBank/DDBJ whole genome shotgun (WGS) entry which is preliminary data.</text>
</comment>
<reference evidence="1 2" key="1">
    <citation type="submission" date="2021-06" db="EMBL/GenBank/DDBJ databases">
        <authorList>
            <person name="Sun Q."/>
            <person name="Li D."/>
        </authorList>
    </citation>
    <scope>NUCLEOTIDE SEQUENCE [LARGE SCALE GENOMIC DNA]</scope>
    <source>
        <strain evidence="1 2">MSJ-40</strain>
    </source>
</reference>
<proteinExistence type="predicted"/>
<protein>
    <recommendedName>
        <fullName evidence="3">Zinc ribbon domain-containing protein</fullName>
    </recommendedName>
</protein>
<sequence>MKFDLNVFDKVEDTIAFEILLKFFSEISIEVSRLMNLTLESGLQEIYEECRKAIDKKVTIKNKLIELYRKEKQMPKKVVISQMQSVCPNCREKLLRHYNYCTECGQAIDWKVSE</sequence>
<gene>
    <name evidence="1" type="ORF">KQI42_15725</name>
</gene>
<dbReference type="EMBL" id="JAHLPM010000015">
    <property type="protein sequence ID" value="MBU5439464.1"/>
    <property type="molecule type" value="Genomic_DNA"/>
</dbReference>
<evidence type="ECO:0008006" key="3">
    <source>
        <dbReference type="Google" id="ProtNLM"/>
    </source>
</evidence>
<dbReference type="Proteomes" id="UP000749471">
    <property type="component" value="Unassembled WGS sequence"/>
</dbReference>
<evidence type="ECO:0000313" key="2">
    <source>
        <dbReference type="Proteomes" id="UP000749471"/>
    </source>
</evidence>